<keyword evidence="2" id="KW-0934">Plastid</keyword>
<organism evidence="2">
    <name type="scientific">Microglena monadina</name>
    <dbReference type="NCBI Taxonomy" id="47904"/>
    <lineage>
        <taxon>Eukaryota</taxon>
        <taxon>Viridiplantae</taxon>
        <taxon>Chlorophyta</taxon>
        <taxon>core chlorophytes</taxon>
        <taxon>Chlorophyceae</taxon>
        <taxon>CS clade</taxon>
        <taxon>Chlamydomonadales</taxon>
        <taxon>Chlamydomonadaceae</taxon>
        <taxon>Microglena</taxon>
    </lineage>
</organism>
<proteinExistence type="predicted"/>
<evidence type="ECO:0000259" key="1">
    <source>
        <dbReference type="Pfam" id="PF03161"/>
    </source>
</evidence>
<evidence type="ECO:0000313" key="2">
    <source>
        <dbReference type="EMBL" id="ALO21009.1"/>
    </source>
</evidence>
<dbReference type="SUPFAM" id="SSF55608">
    <property type="entry name" value="Homing endonucleases"/>
    <property type="match status" value="1"/>
</dbReference>
<keyword evidence="2" id="KW-0150">Chloroplast</keyword>
<dbReference type="Gene3D" id="3.10.28.10">
    <property type="entry name" value="Homing endonucleases"/>
    <property type="match status" value="2"/>
</dbReference>
<keyword evidence="2" id="KW-0255">Endonuclease</keyword>
<protein>
    <submittedName>
        <fullName evidence="2">Putative LAGLIDADG homing endonuclease</fullName>
    </submittedName>
</protein>
<name>A0A0S2IBP7_9CHLO</name>
<dbReference type="EMBL" id="KT624798">
    <property type="protein sequence ID" value="ALO21009.1"/>
    <property type="molecule type" value="Genomic_DNA"/>
</dbReference>
<keyword evidence="2" id="KW-0378">Hydrolase</keyword>
<reference evidence="2" key="1">
    <citation type="journal article" date="2015" name="BMC Evol. Biol.">
        <title>Chloroplast phylogenomic analysis of chlorophyte green algae identifies a novel lineage sister to the Sphaeropleales (Chlorophyceae).</title>
        <authorList>
            <person name="Lemieux C."/>
            <person name="Vincent A.T."/>
            <person name="Labarre A."/>
            <person name="Otis C."/>
            <person name="Turmel M."/>
        </authorList>
    </citation>
    <scope>NUCLEOTIDE SEQUENCE</scope>
</reference>
<geneLocation type="chloroplast" evidence="2"/>
<sequence length="229" mass="27244">MKKYYQLRIKEKWKKSNVKISKKLRNIIHGYIMSDGYVDKDGYLQIDQSSQQIKFVQWLYDKLEPLRTNTPINQVIRIDKRTNTRTYSNRFYTRNLLKGFHAMWYKPYTDQKGNTKYQKCLPKSFPCFFDSTFITLWFAGDGTKMIDQRGAKLEVTSFSPEERKQLQVLFKKKFNISVKINRAGQSKSGKEQWSLSINSGEYEKFRELITQMDLIPTLFSYKLNSVRNS</sequence>
<accession>A0A0S2IBP7</accession>
<feature type="domain" description="Homing endonuclease LAGLIDADG" evidence="1">
    <location>
        <begin position="25"/>
        <end position="205"/>
    </location>
</feature>
<keyword evidence="2" id="KW-0540">Nuclease</keyword>
<gene>
    <name evidence="2" type="primary">orf229</name>
</gene>
<dbReference type="AlphaFoldDB" id="A0A0S2IBP7"/>
<dbReference type="Pfam" id="PF03161">
    <property type="entry name" value="LAGLIDADG_2"/>
    <property type="match status" value="1"/>
</dbReference>
<dbReference type="GO" id="GO:0004519">
    <property type="term" value="F:endonuclease activity"/>
    <property type="evidence" value="ECO:0007669"/>
    <property type="project" value="UniProtKB-KW"/>
</dbReference>
<dbReference type="InterPro" id="IPR027434">
    <property type="entry name" value="Homing_endonucl"/>
</dbReference>
<dbReference type="InterPro" id="IPR004860">
    <property type="entry name" value="LAGLIDADG_dom"/>
</dbReference>